<protein>
    <submittedName>
        <fullName evidence="2">Uncharacterized protein</fullName>
    </submittedName>
</protein>
<dbReference type="Proteomes" id="UP001201980">
    <property type="component" value="Unassembled WGS sequence"/>
</dbReference>
<dbReference type="EMBL" id="JAKWBI020000032">
    <property type="protein sequence ID" value="KAJ2905402.1"/>
    <property type="molecule type" value="Genomic_DNA"/>
</dbReference>
<evidence type="ECO:0000313" key="2">
    <source>
        <dbReference type="EMBL" id="KAJ2905402.1"/>
    </source>
</evidence>
<gene>
    <name evidence="2" type="ORF">MKZ38_005500</name>
</gene>
<feature type="region of interest" description="Disordered" evidence="1">
    <location>
        <begin position="1"/>
        <end position="23"/>
    </location>
</feature>
<comment type="caution">
    <text evidence="2">The sequence shown here is derived from an EMBL/GenBank/DDBJ whole genome shotgun (WGS) entry which is preliminary data.</text>
</comment>
<evidence type="ECO:0000313" key="3">
    <source>
        <dbReference type="Proteomes" id="UP001201980"/>
    </source>
</evidence>
<organism evidence="2 3">
    <name type="scientific">Zalerion maritima</name>
    <dbReference type="NCBI Taxonomy" id="339359"/>
    <lineage>
        <taxon>Eukaryota</taxon>
        <taxon>Fungi</taxon>
        <taxon>Dikarya</taxon>
        <taxon>Ascomycota</taxon>
        <taxon>Pezizomycotina</taxon>
        <taxon>Sordariomycetes</taxon>
        <taxon>Lulworthiomycetidae</taxon>
        <taxon>Lulworthiales</taxon>
        <taxon>Lulworthiaceae</taxon>
        <taxon>Zalerion</taxon>
    </lineage>
</organism>
<name>A0AAD5RW00_9PEZI</name>
<dbReference type="AlphaFoldDB" id="A0AAD5RW00"/>
<accession>A0AAD5RW00</accession>
<sequence length="131" mass="14515">MERGTHLSLSGAESRALKSNHSRPINLGTSHWGNIFDGTTQSSPDEIVVSTILARLHFYDTTTNNIDETPPNSPSREQHLCLGLVVADEGDQDEQAEIDFEVGKNWEGARNPTTVMCHGGQARQLGEEWYH</sequence>
<reference evidence="2" key="1">
    <citation type="submission" date="2022-07" db="EMBL/GenBank/DDBJ databases">
        <title>Draft genome sequence of Zalerion maritima ATCC 34329, a (micro)plastics degrading marine fungus.</title>
        <authorList>
            <person name="Paco A."/>
            <person name="Goncalves M.F.M."/>
            <person name="Rocha-Santos T.A.P."/>
            <person name="Alves A."/>
        </authorList>
    </citation>
    <scope>NUCLEOTIDE SEQUENCE</scope>
    <source>
        <strain evidence="2">ATCC 34329</strain>
    </source>
</reference>
<keyword evidence="3" id="KW-1185">Reference proteome</keyword>
<evidence type="ECO:0000256" key="1">
    <source>
        <dbReference type="SAM" id="MobiDB-lite"/>
    </source>
</evidence>
<proteinExistence type="predicted"/>